<dbReference type="Proteomes" id="UP000324222">
    <property type="component" value="Unassembled WGS sequence"/>
</dbReference>
<protein>
    <submittedName>
        <fullName evidence="1">Uncharacterized protein</fullName>
    </submittedName>
</protein>
<gene>
    <name evidence="1" type="ORF">E2C01_042589</name>
</gene>
<comment type="caution">
    <text evidence="1">The sequence shown here is derived from an EMBL/GenBank/DDBJ whole genome shotgun (WGS) entry which is preliminary data.</text>
</comment>
<evidence type="ECO:0000313" key="1">
    <source>
        <dbReference type="EMBL" id="MPC48806.1"/>
    </source>
</evidence>
<evidence type="ECO:0000313" key="2">
    <source>
        <dbReference type="Proteomes" id="UP000324222"/>
    </source>
</evidence>
<dbReference type="AlphaFoldDB" id="A0A5B7FTF3"/>
<keyword evidence="2" id="KW-1185">Reference proteome</keyword>
<reference evidence="1 2" key="1">
    <citation type="submission" date="2019-05" db="EMBL/GenBank/DDBJ databases">
        <title>Another draft genome of Portunus trituberculatus and its Hox gene families provides insights of decapod evolution.</title>
        <authorList>
            <person name="Jeong J.-H."/>
            <person name="Song I."/>
            <person name="Kim S."/>
            <person name="Choi T."/>
            <person name="Kim D."/>
            <person name="Ryu S."/>
            <person name="Kim W."/>
        </authorList>
    </citation>
    <scope>NUCLEOTIDE SEQUENCE [LARGE SCALE GENOMIC DNA]</scope>
    <source>
        <tissue evidence="1">Muscle</tissue>
    </source>
</reference>
<sequence length="64" mass="6683">MEKPSKLGLQRYRDKIGSAGLSNSAAAAAHSSTPPLTPCPPASNLLLDPLFLKVTSHTLIPVAM</sequence>
<name>A0A5B7FTF3_PORTR</name>
<proteinExistence type="predicted"/>
<accession>A0A5B7FTF3</accession>
<dbReference type="EMBL" id="VSRR010008485">
    <property type="protein sequence ID" value="MPC48806.1"/>
    <property type="molecule type" value="Genomic_DNA"/>
</dbReference>
<organism evidence="1 2">
    <name type="scientific">Portunus trituberculatus</name>
    <name type="common">Swimming crab</name>
    <name type="synonym">Neptunus trituberculatus</name>
    <dbReference type="NCBI Taxonomy" id="210409"/>
    <lineage>
        <taxon>Eukaryota</taxon>
        <taxon>Metazoa</taxon>
        <taxon>Ecdysozoa</taxon>
        <taxon>Arthropoda</taxon>
        <taxon>Crustacea</taxon>
        <taxon>Multicrustacea</taxon>
        <taxon>Malacostraca</taxon>
        <taxon>Eumalacostraca</taxon>
        <taxon>Eucarida</taxon>
        <taxon>Decapoda</taxon>
        <taxon>Pleocyemata</taxon>
        <taxon>Brachyura</taxon>
        <taxon>Eubrachyura</taxon>
        <taxon>Portunoidea</taxon>
        <taxon>Portunidae</taxon>
        <taxon>Portuninae</taxon>
        <taxon>Portunus</taxon>
    </lineage>
</organism>